<proteinExistence type="predicted"/>
<evidence type="ECO:0000256" key="1">
    <source>
        <dbReference type="SAM" id="Phobius"/>
    </source>
</evidence>
<organism evidence="2 3">
    <name type="scientific">Levilactobacillus tangyuanensis</name>
    <dbReference type="NCBI Taxonomy" id="2486021"/>
    <lineage>
        <taxon>Bacteria</taxon>
        <taxon>Bacillati</taxon>
        <taxon>Bacillota</taxon>
        <taxon>Bacilli</taxon>
        <taxon>Lactobacillales</taxon>
        <taxon>Lactobacillaceae</taxon>
        <taxon>Levilactobacillus</taxon>
    </lineage>
</organism>
<dbReference type="Proteomes" id="UP001596191">
    <property type="component" value="Unassembled WGS sequence"/>
</dbReference>
<reference evidence="3" key="1">
    <citation type="journal article" date="2019" name="Int. J. Syst. Evol. Microbiol.">
        <title>The Global Catalogue of Microorganisms (GCM) 10K type strain sequencing project: providing services to taxonomists for standard genome sequencing and annotation.</title>
        <authorList>
            <consortium name="The Broad Institute Genomics Platform"/>
            <consortium name="The Broad Institute Genome Sequencing Center for Infectious Disease"/>
            <person name="Wu L."/>
            <person name="Ma J."/>
        </authorList>
    </citation>
    <scope>NUCLEOTIDE SEQUENCE [LARGE SCALE GENOMIC DNA]</scope>
    <source>
        <strain evidence="3">CCM 8907</strain>
    </source>
</reference>
<name>A0ABW1TQ98_9LACO</name>
<keyword evidence="1" id="KW-0812">Transmembrane</keyword>
<protein>
    <submittedName>
        <fullName evidence="2">Uncharacterized protein</fullName>
    </submittedName>
</protein>
<feature type="transmembrane region" description="Helical" evidence="1">
    <location>
        <begin position="31"/>
        <end position="48"/>
    </location>
</feature>
<sequence length="51" mass="5848">MTSFTYSLLGGLHGTGSFRIVRWVFRDNPSVGLILLAGIILYAIYRYMNRH</sequence>
<dbReference type="EMBL" id="JBHSSJ010000007">
    <property type="protein sequence ID" value="MFC6275230.1"/>
    <property type="molecule type" value="Genomic_DNA"/>
</dbReference>
<keyword evidence="1" id="KW-0472">Membrane</keyword>
<keyword evidence="1" id="KW-1133">Transmembrane helix</keyword>
<keyword evidence="3" id="KW-1185">Reference proteome</keyword>
<dbReference type="RefSeq" id="WP_164510983.1">
    <property type="nucleotide sequence ID" value="NZ_JBHSSJ010000007.1"/>
</dbReference>
<gene>
    <name evidence="2" type="ORF">ACFQET_06830</name>
</gene>
<evidence type="ECO:0000313" key="2">
    <source>
        <dbReference type="EMBL" id="MFC6275230.1"/>
    </source>
</evidence>
<accession>A0ABW1TQ98</accession>
<comment type="caution">
    <text evidence="2">The sequence shown here is derived from an EMBL/GenBank/DDBJ whole genome shotgun (WGS) entry which is preliminary data.</text>
</comment>
<evidence type="ECO:0000313" key="3">
    <source>
        <dbReference type="Proteomes" id="UP001596191"/>
    </source>
</evidence>